<evidence type="ECO:0000313" key="9">
    <source>
        <dbReference type="Proteomes" id="UP000664332"/>
    </source>
</evidence>
<dbReference type="GO" id="GO:0070490">
    <property type="term" value="P:protein pupylation"/>
    <property type="evidence" value="ECO:0007669"/>
    <property type="project" value="UniProtKB-UniRule"/>
</dbReference>
<gene>
    <name evidence="8" type="primary">pafA</name>
    <name evidence="8" type="ORF">JZY06_02535</name>
</gene>
<dbReference type="GO" id="GO:0005524">
    <property type="term" value="F:ATP binding"/>
    <property type="evidence" value="ECO:0007669"/>
    <property type="project" value="UniProtKB-KW"/>
</dbReference>
<evidence type="ECO:0000256" key="3">
    <source>
        <dbReference type="ARBA" id="ARBA00022741"/>
    </source>
</evidence>
<keyword evidence="5" id="KW-0067">ATP-binding</keyword>
<dbReference type="PANTHER" id="PTHR42307:SF3">
    <property type="entry name" value="PUP--PROTEIN LIGASE"/>
    <property type="match status" value="1"/>
</dbReference>
<proteinExistence type="predicted"/>
<keyword evidence="9" id="KW-1185">Reference proteome</keyword>
<dbReference type="EC" id="6.3.1.19" evidence="7"/>
<dbReference type="EMBL" id="JAFLEQ010000003">
    <property type="protein sequence ID" value="MBN9643509.1"/>
    <property type="molecule type" value="Genomic_DNA"/>
</dbReference>
<dbReference type="GO" id="GO:0010498">
    <property type="term" value="P:proteasomal protein catabolic process"/>
    <property type="evidence" value="ECO:0007669"/>
    <property type="project" value="UniProtKB-UniRule"/>
</dbReference>
<protein>
    <recommendedName>
        <fullName evidence="7">Pup--protein ligase</fullName>
        <ecNumber evidence="7">6.3.1.19</ecNumber>
    </recommendedName>
</protein>
<dbReference type="GO" id="GO:0046872">
    <property type="term" value="F:metal ion binding"/>
    <property type="evidence" value="ECO:0007669"/>
    <property type="project" value="UniProtKB-KW"/>
</dbReference>
<dbReference type="InterPro" id="IPR004347">
    <property type="entry name" value="Pup_ligase/deamidase"/>
</dbReference>
<dbReference type="GO" id="GO:0016879">
    <property type="term" value="F:ligase activity, forming carbon-nitrogen bonds"/>
    <property type="evidence" value="ECO:0007669"/>
    <property type="project" value="UniProtKB-UniRule"/>
</dbReference>
<keyword evidence="6" id="KW-0460">Magnesium</keyword>
<evidence type="ECO:0000256" key="1">
    <source>
        <dbReference type="ARBA" id="ARBA00022598"/>
    </source>
</evidence>
<dbReference type="InterPro" id="IPR022279">
    <property type="entry name" value="Pup_ligase"/>
</dbReference>
<keyword evidence="3" id="KW-0547">Nucleotide-binding</keyword>
<evidence type="ECO:0000256" key="5">
    <source>
        <dbReference type="ARBA" id="ARBA00022840"/>
    </source>
</evidence>
<dbReference type="Pfam" id="PF03136">
    <property type="entry name" value="Pup_ligase"/>
    <property type="match status" value="1"/>
</dbReference>
<dbReference type="AlphaFoldDB" id="A0A939DYD2"/>
<evidence type="ECO:0000256" key="6">
    <source>
        <dbReference type="ARBA" id="ARBA00022842"/>
    </source>
</evidence>
<keyword evidence="1 8" id="KW-0436">Ligase</keyword>
<evidence type="ECO:0000256" key="4">
    <source>
        <dbReference type="ARBA" id="ARBA00022786"/>
    </source>
</evidence>
<organism evidence="8 9">
    <name type="scientific">Corynebacterium mendelii</name>
    <dbReference type="NCBI Taxonomy" id="2765362"/>
    <lineage>
        <taxon>Bacteria</taxon>
        <taxon>Bacillati</taxon>
        <taxon>Actinomycetota</taxon>
        <taxon>Actinomycetes</taxon>
        <taxon>Mycobacteriales</taxon>
        <taxon>Corynebacteriaceae</taxon>
        <taxon>Corynebacterium</taxon>
    </lineage>
</organism>
<name>A0A939DYD2_9CORY</name>
<sequence length="467" mass="50686">MGLETEYGVTGRLADGTVISPDDVARAMFRPVAEQYGSSNIFHPDGSRLYLDVGAHPEWATAECTTIDQLAAFVAAGDRIIDGLAVKAEGSLDFGGDGATIWVLKNNVDSVGNSYGAHENYLVGRDVVIKRLGALFLPFLITRQLICGAGTIARPGAAYPDIDESCFVISQRADHVWEAVSSATTRSRPIINTRDEPHADSSRWRRLHVIVGDSNMADDSLRLKIGSTLLVLEMIEAHAAPDGLELTGSIEQIHTVARDTTGRAPVHLDHSVTTTALAIQRAWCDAAGRWLDKRPEPDEGKGTPTAQLKAIHRLWTTVLDCLDSGDLTPIAGSVDWVAKTKLFDAYLDRGLTLGDAKLARLDYAYHDLRPGRSVLQALTDRGRINSRVSDSAIQAAIDAPPPTTRAAIRGRFLRTADRLGAPVTVDWMRVKLSRPEPVAVELPDPFATESAAVDELLEHMARHFPAQ</sequence>
<keyword evidence="4" id="KW-0833">Ubl conjugation pathway</keyword>
<dbReference type="NCBIfam" id="TIGR03686">
    <property type="entry name" value="pupylate_PafA"/>
    <property type="match status" value="1"/>
</dbReference>
<reference evidence="8" key="1">
    <citation type="submission" date="2021-03" db="EMBL/GenBank/DDBJ databases">
        <authorList>
            <person name="Sun Q."/>
        </authorList>
    </citation>
    <scope>NUCLEOTIDE SEQUENCE</scope>
    <source>
        <strain evidence="8">CCM 8862</strain>
    </source>
</reference>
<dbReference type="PANTHER" id="PTHR42307">
    <property type="entry name" value="PUP DEAMIDASE/DEPUPYLASE"/>
    <property type="match status" value="1"/>
</dbReference>
<evidence type="ECO:0000256" key="2">
    <source>
        <dbReference type="ARBA" id="ARBA00022723"/>
    </source>
</evidence>
<comment type="caution">
    <text evidence="8">The sequence shown here is derived from an EMBL/GenBank/DDBJ whole genome shotgun (WGS) entry which is preliminary data.</text>
</comment>
<evidence type="ECO:0000256" key="7">
    <source>
        <dbReference type="NCBIfam" id="TIGR03686"/>
    </source>
</evidence>
<accession>A0A939DYD2</accession>
<dbReference type="GO" id="GO:0019941">
    <property type="term" value="P:modification-dependent protein catabolic process"/>
    <property type="evidence" value="ECO:0007669"/>
    <property type="project" value="UniProtKB-UniRule"/>
</dbReference>
<keyword evidence="2" id="KW-0479">Metal-binding</keyword>
<evidence type="ECO:0000313" key="8">
    <source>
        <dbReference type="EMBL" id="MBN9643509.1"/>
    </source>
</evidence>
<dbReference type="Proteomes" id="UP000664332">
    <property type="component" value="Unassembled WGS sequence"/>
</dbReference>